<feature type="domain" description="Glycoside hydrolase family 13 N-terminal" evidence="2">
    <location>
        <begin position="23"/>
        <end position="73"/>
    </location>
</feature>
<dbReference type="InterPro" id="IPR014756">
    <property type="entry name" value="Ig_E-set"/>
</dbReference>
<sequence>MAISKQYLKTKPACKVTFVVPAEQAAAAESVVLVGEFNDWQDNEMKKQKNGDFSLTLTLPNDSSFQFRYRLGHNDWRNDEQADDFVPSPVSYDQNSLIRL</sequence>
<dbReference type="EMBL" id="JBHLXP010000001">
    <property type="protein sequence ID" value="MFC0048285.1"/>
    <property type="molecule type" value="Genomic_DNA"/>
</dbReference>
<dbReference type="SUPFAM" id="SSF81296">
    <property type="entry name" value="E set domains"/>
    <property type="match status" value="1"/>
</dbReference>
<organism evidence="3 4">
    <name type="scientific">Rheinheimera tilapiae</name>
    <dbReference type="NCBI Taxonomy" id="875043"/>
    <lineage>
        <taxon>Bacteria</taxon>
        <taxon>Pseudomonadati</taxon>
        <taxon>Pseudomonadota</taxon>
        <taxon>Gammaproteobacteria</taxon>
        <taxon>Chromatiales</taxon>
        <taxon>Chromatiaceae</taxon>
        <taxon>Rheinheimera</taxon>
    </lineage>
</organism>
<name>A0ABV6BBQ6_9GAMM</name>
<gene>
    <name evidence="3" type="ORF">ACFFJP_08290</name>
</gene>
<dbReference type="Gene3D" id="2.60.40.10">
    <property type="entry name" value="Immunoglobulins"/>
    <property type="match status" value="1"/>
</dbReference>
<protein>
    <submittedName>
        <fullName evidence="3">Isoamylase early set domain-containing protein</fullName>
    </submittedName>
</protein>
<keyword evidence="4" id="KW-1185">Reference proteome</keyword>
<dbReference type="Pfam" id="PF02922">
    <property type="entry name" value="CBM_48"/>
    <property type="match status" value="1"/>
</dbReference>
<reference evidence="3 4" key="1">
    <citation type="submission" date="2024-09" db="EMBL/GenBank/DDBJ databases">
        <authorList>
            <person name="Sun Q."/>
            <person name="Mori K."/>
        </authorList>
    </citation>
    <scope>NUCLEOTIDE SEQUENCE [LARGE SCALE GENOMIC DNA]</scope>
    <source>
        <strain evidence="3 4">KCTC 23315</strain>
    </source>
</reference>
<comment type="caution">
    <text evidence="3">The sequence shown here is derived from an EMBL/GenBank/DDBJ whole genome shotgun (WGS) entry which is preliminary data.</text>
</comment>
<dbReference type="InterPro" id="IPR013783">
    <property type="entry name" value="Ig-like_fold"/>
</dbReference>
<evidence type="ECO:0000259" key="2">
    <source>
        <dbReference type="Pfam" id="PF02922"/>
    </source>
</evidence>
<dbReference type="RefSeq" id="WP_377242327.1">
    <property type="nucleotide sequence ID" value="NZ_JBHLXP010000001.1"/>
</dbReference>
<feature type="compositionally biased region" description="Polar residues" evidence="1">
    <location>
        <begin position="91"/>
        <end position="100"/>
    </location>
</feature>
<evidence type="ECO:0000313" key="3">
    <source>
        <dbReference type="EMBL" id="MFC0048285.1"/>
    </source>
</evidence>
<feature type="region of interest" description="Disordered" evidence="1">
    <location>
        <begin position="78"/>
        <end position="100"/>
    </location>
</feature>
<proteinExistence type="predicted"/>
<accession>A0ABV6BBQ6</accession>
<dbReference type="InterPro" id="IPR004193">
    <property type="entry name" value="Glyco_hydro_13_N"/>
</dbReference>
<dbReference type="Proteomes" id="UP001589813">
    <property type="component" value="Unassembled WGS sequence"/>
</dbReference>
<evidence type="ECO:0000256" key="1">
    <source>
        <dbReference type="SAM" id="MobiDB-lite"/>
    </source>
</evidence>
<dbReference type="CDD" id="cd07184">
    <property type="entry name" value="E_set_Isoamylase_like_N"/>
    <property type="match status" value="1"/>
</dbReference>
<evidence type="ECO:0000313" key="4">
    <source>
        <dbReference type="Proteomes" id="UP001589813"/>
    </source>
</evidence>